<evidence type="ECO:0000256" key="2">
    <source>
        <dbReference type="ARBA" id="ARBA00006887"/>
    </source>
</evidence>
<feature type="binding site" evidence="12">
    <location>
        <position position="597"/>
    </location>
    <ligand>
        <name>ATP</name>
        <dbReference type="ChEBI" id="CHEBI:30616"/>
    </ligand>
</feature>
<accession>A0A5S3QQL1</accession>
<comment type="subcellular location">
    <subcellularLocation>
        <location evidence="1 12">Cytoplasm</location>
    </subcellularLocation>
</comment>
<sequence length="918" mass="105404">MDYKDTLLMPKTKFPMRGNLPNKEPERQQKWDDDRIYEKGLERTQGRPLFILHDGPPYANGDLHIGHALNKILKDFITRYKSMSGYHAPYVPGWDTHGLPIETALTKKKKVDRKKMSIPEFRQKCAEYAMVQLDNQRNQFKKLGVRGDWENPYITLTKDYEAAQIKVFGEMAKKGYIYRGLKPVYWSPSSESALAEAEIEYHDKRSPSIYVTFDVTDGKDVLDGDEKIIIWTTTPWTIPANLGIAFHPELEYAVVAVNGEKYVIAHELLETLTETLEWENPEVIKTFKGEKADKVVARHPFYDRDSLVMLGEHVTTDAGTGCVHTAPGHGEDDFYMSRTYGIEPLSPVDDKGYFTSEAPGFEGLFYDQANKVITEKLDEAGALLQLTFITHSYPHDWRTKKPTIFRATSQWFASIKDFRQDILDEINRINWYPAWGETRLYNMVRDREDWCISRQRTWGVPMPVFYAEDGTPIINDETITHVSNLFAEHGSNVWFEWEASELLPEGFTSEHSPNGKFTKETDIMDVWFDSGSSHEAVLMGREDHKRPADVYLEGSDQYRGWFNSSISTAVAVTGKAPFETIISHGFTLDGNGRKMSKSLGNVMDPLKVQKQLGSDILRLWVSSVDYQADVRISQEILKQISEAYRKIRNTIRFMLGNLADFDPERDAVPEAEMEEADRYMLHRLQHVLKNVRDSYDVYEFSPIYSQIHNFCTVDLSSFYLDFAKDILYIEAANSHRRRSIQTAYYEIVTTLVKLLTPIIPHTADEIWEYIPGVTEESVQLTDIPEPRDITSFSEIYEKWDHFMQVRDDVLKALEEAREAKIIGKSLEAKLTIVPKDNKTKEVLDGIPNVHQLFIVSEADITDEAPDANEYANVHVLVEKHPGEKCARCWTAAETVGQDEHHPDLCSRCADIVNEHYSA</sequence>
<dbReference type="Pfam" id="PF00133">
    <property type="entry name" value="tRNA-synt_1"/>
    <property type="match status" value="1"/>
</dbReference>
<dbReference type="Gene3D" id="1.10.730.20">
    <property type="match status" value="1"/>
</dbReference>
<feature type="binding site" evidence="12">
    <location>
        <position position="905"/>
    </location>
    <ligand>
        <name>Zn(2+)</name>
        <dbReference type="ChEBI" id="CHEBI:29105"/>
    </ligand>
</feature>
<keyword evidence="8 12" id="KW-0648">Protein biosynthesis</keyword>
<dbReference type="CDD" id="cd00818">
    <property type="entry name" value="IleRS_core"/>
    <property type="match status" value="1"/>
</dbReference>
<comment type="catalytic activity">
    <reaction evidence="11 12">
        <text>tRNA(Ile) + L-isoleucine + ATP = L-isoleucyl-tRNA(Ile) + AMP + diphosphate</text>
        <dbReference type="Rhea" id="RHEA:11060"/>
        <dbReference type="Rhea" id="RHEA-COMP:9666"/>
        <dbReference type="Rhea" id="RHEA-COMP:9695"/>
        <dbReference type="ChEBI" id="CHEBI:30616"/>
        <dbReference type="ChEBI" id="CHEBI:33019"/>
        <dbReference type="ChEBI" id="CHEBI:58045"/>
        <dbReference type="ChEBI" id="CHEBI:78442"/>
        <dbReference type="ChEBI" id="CHEBI:78528"/>
        <dbReference type="ChEBI" id="CHEBI:456215"/>
        <dbReference type="EC" id="6.1.1.5"/>
    </reaction>
</comment>
<evidence type="ECO:0000256" key="11">
    <source>
        <dbReference type="ARBA" id="ARBA00048359"/>
    </source>
</evidence>
<dbReference type="NCBIfam" id="TIGR00392">
    <property type="entry name" value="ileS"/>
    <property type="match status" value="1"/>
</dbReference>
<dbReference type="GO" id="GO:0008270">
    <property type="term" value="F:zinc ion binding"/>
    <property type="evidence" value="ECO:0007669"/>
    <property type="project" value="UniProtKB-UniRule"/>
</dbReference>
<keyword evidence="7 12" id="KW-0067">ATP-binding</keyword>
<evidence type="ECO:0000256" key="4">
    <source>
        <dbReference type="ARBA" id="ARBA00022490"/>
    </source>
</evidence>
<feature type="domain" description="Methionyl/Valyl/Leucyl/Isoleucyl-tRNA synthetase anticodon-binding" evidence="15">
    <location>
        <begin position="677"/>
        <end position="831"/>
    </location>
</feature>
<dbReference type="InterPro" id="IPR009080">
    <property type="entry name" value="tRNAsynth_Ia_anticodon-bd"/>
</dbReference>
<comment type="similarity">
    <text evidence="2 12">Belongs to the class-I aminoacyl-tRNA synthetase family. IleS type 1 subfamily.</text>
</comment>
<dbReference type="InterPro" id="IPR050081">
    <property type="entry name" value="Ile-tRNA_ligase"/>
</dbReference>
<dbReference type="SUPFAM" id="SSF52374">
    <property type="entry name" value="Nucleotidylyl transferase"/>
    <property type="match status" value="1"/>
</dbReference>
<comment type="cofactor">
    <cofactor evidence="12">
        <name>Zn(2+)</name>
        <dbReference type="ChEBI" id="CHEBI:29105"/>
    </cofactor>
    <text evidence="12">Binds 1 zinc ion per subunit.</text>
</comment>
<dbReference type="PANTHER" id="PTHR42765">
    <property type="entry name" value="SOLEUCYL-TRNA SYNTHETASE"/>
    <property type="match status" value="1"/>
</dbReference>
<feature type="domain" description="Aminoacyl-tRNA synthetase class Ia" evidence="13">
    <location>
        <begin position="27"/>
        <end position="633"/>
    </location>
</feature>
<gene>
    <name evidence="12 16" type="primary">ileS</name>
    <name evidence="16" type="ORF">FFL34_16440</name>
</gene>
<dbReference type="GO" id="GO:0002161">
    <property type="term" value="F:aminoacyl-tRNA deacylase activity"/>
    <property type="evidence" value="ECO:0007669"/>
    <property type="project" value="InterPro"/>
</dbReference>
<keyword evidence="6 12" id="KW-0547">Nucleotide-binding</keyword>
<dbReference type="PROSITE" id="PS00178">
    <property type="entry name" value="AA_TRNA_LIGASE_I"/>
    <property type="match status" value="1"/>
</dbReference>
<keyword evidence="12" id="KW-0862">Zinc</keyword>
<comment type="caution">
    <text evidence="16">The sequence shown here is derived from an EMBL/GenBank/DDBJ whole genome shotgun (WGS) entry which is preliminary data.</text>
</comment>
<keyword evidence="5 12" id="KW-0436">Ligase</keyword>
<evidence type="ECO:0000256" key="9">
    <source>
        <dbReference type="ARBA" id="ARBA00023146"/>
    </source>
</evidence>
<evidence type="ECO:0000256" key="10">
    <source>
        <dbReference type="ARBA" id="ARBA00025217"/>
    </source>
</evidence>
<comment type="function">
    <text evidence="10 12">Catalyzes the attachment of isoleucine to tRNA(Ile). As IleRS can inadvertently accommodate and process structurally similar amino acids such as valine, to avoid such errors it has two additional distinct tRNA(Ile)-dependent editing activities. One activity is designated as 'pretransfer' editing and involves the hydrolysis of activated Val-AMP. The other activity is designated 'posttransfer' editing and involves deacylation of mischarged Val-tRNA(Ile).</text>
</comment>
<dbReference type="InterPro" id="IPR002300">
    <property type="entry name" value="aa-tRNA-synth_Ia"/>
</dbReference>
<organism evidence="16 17">
    <name type="scientific">Lentibacillus cibarius</name>
    <dbReference type="NCBI Taxonomy" id="2583219"/>
    <lineage>
        <taxon>Bacteria</taxon>
        <taxon>Bacillati</taxon>
        <taxon>Bacillota</taxon>
        <taxon>Bacilli</taxon>
        <taxon>Bacillales</taxon>
        <taxon>Bacillaceae</taxon>
        <taxon>Lentibacillus</taxon>
    </lineage>
</organism>
<feature type="domain" description="Zinc finger FPG/IleRS-type" evidence="14">
    <location>
        <begin position="882"/>
        <end position="910"/>
    </location>
</feature>
<dbReference type="GO" id="GO:0004822">
    <property type="term" value="F:isoleucine-tRNA ligase activity"/>
    <property type="evidence" value="ECO:0007669"/>
    <property type="project" value="UniProtKB-UniRule"/>
</dbReference>
<evidence type="ECO:0000256" key="12">
    <source>
        <dbReference type="HAMAP-Rule" id="MF_02002"/>
    </source>
</evidence>
<evidence type="ECO:0000256" key="7">
    <source>
        <dbReference type="ARBA" id="ARBA00022840"/>
    </source>
</evidence>
<evidence type="ECO:0000259" key="14">
    <source>
        <dbReference type="Pfam" id="PF06827"/>
    </source>
</evidence>
<dbReference type="FunFam" id="1.10.730.20:FF:000001">
    <property type="entry name" value="Isoleucine--tRNA ligase"/>
    <property type="match status" value="1"/>
</dbReference>
<evidence type="ECO:0000313" key="17">
    <source>
        <dbReference type="Proteomes" id="UP000306980"/>
    </source>
</evidence>
<dbReference type="GO" id="GO:0005524">
    <property type="term" value="F:ATP binding"/>
    <property type="evidence" value="ECO:0007669"/>
    <property type="project" value="UniProtKB-UniRule"/>
</dbReference>
<proteinExistence type="inferred from homology"/>
<dbReference type="HAMAP" id="MF_02002">
    <property type="entry name" value="Ile_tRNA_synth_type1"/>
    <property type="match status" value="1"/>
</dbReference>
<dbReference type="Pfam" id="PF06827">
    <property type="entry name" value="zf-FPG_IleRS"/>
    <property type="match status" value="1"/>
</dbReference>
<evidence type="ECO:0000313" key="16">
    <source>
        <dbReference type="EMBL" id="TMN23511.1"/>
    </source>
</evidence>
<dbReference type="InterPro" id="IPR013155">
    <property type="entry name" value="M/V/L/I-tRNA-synth_anticd-bd"/>
</dbReference>
<dbReference type="FunFam" id="3.90.740.10:FF:000006">
    <property type="entry name" value="Isoleucine--tRNA ligase"/>
    <property type="match status" value="1"/>
</dbReference>
<feature type="binding site" evidence="12">
    <location>
        <position position="908"/>
    </location>
    <ligand>
        <name>Zn(2+)</name>
        <dbReference type="ChEBI" id="CHEBI:29105"/>
    </ligand>
</feature>
<feature type="binding site" evidence="12">
    <location>
        <position position="888"/>
    </location>
    <ligand>
        <name>Zn(2+)</name>
        <dbReference type="ChEBI" id="CHEBI:29105"/>
    </ligand>
</feature>
<comment type="domain">
    <text evidence="12">IleRS has two distinct active sites: one for aminoacylation and one for editing. The misactivated valine is translocated from the active site to the editing site, which sterically excludes the correctly activated isoleucine. The single editing site contains two valyl binding pockets, one specific for each substrate (Val-AMP or Val-tRNA(Ile)).</text>
</comment>
<keyword evidence="12" id="KW-0479">Metal-binding</keyword>
<dbReference type="GO" id="GO:0006428">
    <property type="term" value="P:isoleucyl-tRNA aminoacylation"/>
    <property type="evidence" value="ECO:0007669"/>
    <property type="project" value="UniProtKB-UniRule"/>
</dbReference>
<dbReference type="Proteomes" id="UP000306980">
    <property type="component" value="Unassembled WGS sequence"/>
</dbReference>
<reference evidence="16 17" key="1">
    <citation type="submission" date="2019-05" db="EMBL/GenBank/DDBJ databases">
        <title>Genomic analysis of Lentibacillus sp. NKC220-2.</title>
        <authorList>
            <person name="Oh Y.J."/>
        </authorList>
    </citation>
    <scope>NUCLEOTIDE SEQUENCE [LARGE SCALE GENOMIC DNA]</scope>
    <source>
        <strain evidence="16 17">NKC220-2</strain>
    </source>
</reference>
<dbReference type="InterPro" id="IPR002301">
    <property type="entry name" value="Ile-tRNA-ligase"/>
</dbReference>
<dbReference type="GO" id="GO:0005829">
    <property type="term" value="C:cytosol"/>
    <property type="evidence" value="ECO:0007669"/>
    <property type="project" value="TreeGrafter"/>
</dbReference>
<dbReference type="InterPro" id="IPR014729">
    <property type="entry name" value="Rossmann-like_a/b/a_fold"/>
</dbReference>
<feature type="short sequence motif" description="'HIGH' region" evidence="12">
    <location>
        <begin position="57"/>
        <end position="67"/>
    </location>
</feature>
<dbReference type="SUPFAM" id="SSF50677">
    <property type="entry name" value="ValRS/IleRS/LeuRS editing domain"/>
    <property type="match status" value="1"/>
</dbReference>
<dbReference type="PRINTS" id="PR00984">
    <property type="entry name" value="TRNASYNTHILE"/>
</dbReference>
<dbReference type="PANTHER" id="PTHR42765:SF1">
    <property type="entry name" value="ISOLEUCINE--TRNA LIGASE, MITOCHONDRIAL"/>
    <property type="match status" value="1"/>
</dbReference>
<dbReference type="InterPro" id="IPR023585">
    <property type="entry name" value="Ile-tRNA-ligase_type1"/>
</dbReference>
<dbReference type="Gene3D" id="3.40.50.620">
    <property type="entry name" value="HUPs"/>
    <property type="match status" value="2"/>
</dbReference>
<dbReference type="Gene3D" id="3.90.740.10">
    <property type="entry name" value="Valyl/Leucyl/Isoleucyl-tRNA synthetase, editing domain"/>
    <property type="match status" value="1"/>
</dbReference>
<keyword evidence="9 12" id="KW-0030">Aminoacyl-tRNA synthetase</keyword>
<evidence type="ECO:0000256" key="3">
    <source>
        <dbReference type="ARBA" id="ARBA00011245"/>
    </source>
</evidence>
<comment type="subunit">
    <text evidence="3 12">Monomer.</text>
</comment>
<keyword evidence="4 12" id="KW-0963">Cytoplasm</keyword>
<dbReference type="SUPFAM" id="SSF47323">
    <property type="entry name" value="Anticodon-binding domain of a subclass of class I aminoacyl-tRNA synthetases"/>
    <property type="match status" value="1"/>
</dbReference>
<dbReference type="CDD" id="cd07960">
    <property type="entry name" value="Anticodon_Ia_Ile_BEm"/>
    <property type="match status" value="1"/>
</dbReference>
<name>A0A5S3QQL1_9BACI</name>
<dbReference type="OrthoDB" id="9810365at2"/>
<dbReference type="InterPro" id="IPR010663">
    <property type="entry name" value="Znf_FPG/IleRS"/>
</dbReference>
<protein>
    <recommendedName>
        <fullName evidence="12">Isoleucine--tRNA ligase</fullName>
        <ecNumber evidence="12">6.1.1.5</ecNumber>
    </recommendedName>
    <alternativeName>
        <fullName evidence="12">Isoleucyl-tRNA synthetase</fullName>
        <shortName evidence="12">IleRS</shortName>
    </alternativeName>
</protein>
<dbReference type="AlphaFoldDB" id="A0A5S3QQL1"/>
<dbReference type="Pfam" id="PF08264">
    <property type="entry name" value="Anticodon_1"/>
    <property type="match status" value="1"/>
</dbReference>
<feature type="binding site" evidence="12">
    <location>
        <position position="885"/>
    </location>
    <ligand>
        <name>Zn(2+)</name>
        <dbReference type="ChEBI" id="CHEBI:29105"/>
    </ligand>
</feature>
<evidence type="ECO:0000259" key="13">
    <source>
        <dbReference type="Pfam" id="PF00133"/>
    </source>
</evidence>
<evidence type="ECO:0000256" key="6">
    <source>
        <dbReference type="ARBA" id="ARBA00022741"/>
    </source>
</evidence>
<dbReference type="RefSeq" id="WP_138604400.1">
    <property type="nucleotide sequence ID" value="NZ_VCIA01000001.1"/>
</dbReference>
<evidence type="ECO:0000256" key="1">
    <source>
        <dbReference type="ARBA" id="ARBA00004496"/>
    </source>
</evidence>
<dbReference type="InterPro" id="IPR009008">
    <property type="entry name" value="Val/Leu/Ile-tRNA-synth_edit"/>
</dbReference>
<evidence type="ECO:0000256" key="8">
    <source>
        <dbReference type="ARBA" id="ARBA00022917"/>
    </source>
</evidence>
<dbReference type="Gene3D" id="1.10.10.830">
    <property type="entry name" value="Ile-tRNA synthetase CP2 domain-like"/>
    <property type="match status" value="1"/>
</dbReference>
<evidence type="ECO:0000259" key="15">
    <source>
        <dbReference type="Pfam" id="PF08264"/>
    </source>
</evidence>
<dbReference type="InterPro" id="IPR033708">
    <property type="entry name" value="Anticodon_Ile_BEm"/>
</dbReference>
<evidence type="ECO:0000256" key="5">
    <source>
        <dbReference type="ARBA" id="ARBA00022598"/>
    </source>
</evidence>
<dbReference type="InterPro" id="IPR001412">
    <property type="entry name" value="aa-tRNA-synth_I_CS"/>
</dbReference>
<dbReference type="FunFam" id="1.10.10.830:FF:000001">
    <property type="entry name" value="Isoleucine--tRNA ligase"/>
    <property type="match status" value="1"/>
</dbReference>
<dbReference type="GO" id="GO:0000049">
    <property type="term" value="F:tRNA binding"/>
    <property type="evidence" value="ECO:0007669"/>
    <property type="project" value="InterPro"/>
</dbReference>
<dbReference type="EC" id="6.1.1.5" evidence="12"/>
<dbReference type="EMBL" id="VCIA01000001">
    <property type="protein sequence ID" value="TMN23511.1"/>
    <property type="molecule type" value="Genomic_DNA"/>
</dbReference>
<dbReference type="FunFam" id="3.40.50.620:FF:000152">
    <property type="entry name" value="Isoleucine--tRNA ligase"/>
    <property type="match status" value="1"/>
</dbReference>
<feature type="binding site" evidence="12">
    <location>
        <position position="553"/>
    </location>
    <ligand>
        <name>L-isoleucyl-5'-AMP</name>
        <dbReference type="ChEBI" id="CHEBI:178002"/>
    </ligand>
</feature>
<feature type="short sequence motif" description="'KMSKS' region" evidence="12">
    <location>
        <begin position="594"/>
        <end position="598"/>
    </location>
</feature>